<feature type="signal peptide" evidence="6">
    <location>
        <begin position="1"/>
        <end position="26"/>
    </location>
</feature>
<evidence type="ECO:0000256" key="2">
    <source>
        <dbReference type="ARBA" id="ARBA00022723"/>
    </source>
</evidence>
<name>A0A4R5NSF2_LENBU</name>
<dbReference type="Proteomes" id="UP000295181">
    <property type="component" value="Unassembled WGS sequence"/>
</dbReference>
<dbReference type="Gene3D" id="3.40.390.10">
    <property type="entry name" value="Collagenase (Catalytic Domain)"/>
    <property type="match status" value="1"/>
</dbReference>
<comment type="caution">
    <text evidence="8">The sequence shown here is derived from an EMBL/GenBank/DDBJ whole genome shotgun (WGS) entry which is preliminary data.</text>
</comment>
<dbReference type="GO" id="GO:0004222">
    <property type="term" value="F:metalloendopeptidase activity"/>
    <property type="evidence" value="ECO:0007669"/>
    <property type="project" value="InterPro"/>
</dbReference>
<dbReference type="SUPFAM" id="SSF55486">
    <property type="entry name" value="Metalloproteases ('zincins'), catalytic domain"/>
    <property type="match status" value="1"/>
</dbReference>
<evidence type="ECO:0000256" key="1">
    <source>
        <dbReference type="ARBA" id="ARBA00022670"/>
    </source>
</evidence>
<dbReference type="PANTHER" id="PTHR10201">
    <property type="entry name" value="MATRIX METALLOPROTEINASE"/>
    <property type="match status" value="1"/>
</dbReference>
<dbReference type="RefSeq" id="WP_013727355.1">
    <property type="nucleotide sequence ID" value="NZ_AZDM01000022.1"/>
</dbReference>
<dbReference type="InterPro" id="IPR024079">
    <property type="entry name" value="MetalloPept_cat_dom_sf"/>
</dbReference>
<dbReference type="GO" id="GO:0008270">
    <property type="term" value="F:zinc ion binding"/>
    <property type="evidence" value="ECO:0007669"/>
    <property type="project" value="InterPro"/>
</dbReference>
<dbReference type="SMART" id="SM00235">
    <property type="entry name" value="ZnMc"/>
    <property type="match status" value="1"/>
</dbReference>
<evidence type="ECO:0000256" key="6">
    <source>
        <dbReference type="SAM" id="SignalP"/>
    </source>
</evidence>
<dbReference type="AlphaFoldDB" id="A0A4R5NSF2"/>
<evidence type="ECO:0000313" key="9">
    <source>
        <dbReference type="Proteomes" id="UP000295181"/>
    </source>
</evidence>
<accession>A0A4R5NSF2</accession>
<feature type="domain" description="Peptidase metallopeptidase" evidence="7">
    <location>
        <begin position="71"/>
        <end position="219"/>
    </location>
</feature>
<keyword evidence="2" id="KW-0479">Metal-binding</keyword>
<proteinExistence type="predicted"/>
<keyword evidence="6" id="KW-0732">Signal</keyword>
<gene>
    <name evidence="8" type="ORF">C5L32_001744</name>
</gene>
<dbReference type="GO" id="GO:0006508">
    <property type="term" value="P:proteolysis"/>
    <property type="evidence" value="ECO:0007669"/>
    <property type="project" value="UniProtKB-KW"/>
</dbReference>
<feature type="chain" id="PRO_5020390863" description="Peptidase metallopeptidase domain-containing protein" evidence="6">
    <location>
        <begin position="27"/>
        <end position="219"/>
    </location>
</feature>
<evidence type="ECO:0000259" key="7">
    <source>
        <dbReference type="SMART" id="SM00235"/>
    </source>
</evidence>
<dbReference type="InterPro" id="IPR006026">
    <property type="entry name" value="Peptidase_Metallo"/>
</dbReference>
<dbReference type="Pfam" id="PF00413">
    <property type="entry name" value="Peptidase_M10"/>
    <property type="match status" value="1"/>
</dbReference>
<dbReference type="GO" id="GO:0031012">
    <property type="term" value="C:extracellular matrix"/>
    <property type="evidence" value="ECO:0007669"/>
    <property type="project" value="InterPro"/>
</dbReference>
<keyword evidence="3" id="KW-0378">Hydrolase</keyword>
<evidence type="ECO:0000313" key="8">
    <source>
        <dbReference type="EMBL" id="TDG80144.1"/>
    </source>
</evidence>
<dbReference type="GeneID" id="72461562"/>
<protein>
    <recommendedName>
        <fullName evidence="7">Peptidase metallopeptidase domain-containing protein</fullName>
    </recommendedName>
</protein>
<feature type="region of interest" description="Disordered" evidence="5">
    <location>
        <begin position="47"/>
        <end position="68"/>
    </location>
</feature>
<dbReference type="InterPro" id="IPR001818">
    <property type="entry name" value="Pept_M10_metallopeptidase"/>
</dbReference>
<evidence type="ECO:0000256" key="4">
    <source>
        <dbReference type="ARBA" id="ARBA00022833"/>
    </source>
</evidence>
<evidence type="ECO:0000256" key="5">
    <source>
        <dbReference type="SAM" id="MobiDB-lite"/>
    </source>
</evidence>
<keyword evidence="4" id="KW-0862">Zinc</keyword>
<evidence type="ECO:0000256" key="3">
    <source>
        <dbReference type="ARBA" id="ARBA00022801"/>
    </source>
</evidence>
<keyword evidence="1" id="KW-0645">Protease</keyword>
<dbReference type="EMBL" id="PUFP01000019">
    <property type="protein sequence ID" value="TDG80144.1"/>
    <property type="molecule type" value="Genomic_DNA"/>
</dbReference>
<organism evidence="8 9">
    <name type="scientific">Lentilactobacillus buchneri DSM 20057</name>
    <dbReference type="NCBI Taxonomy" id="1423728"/>
    <lineage>
        <taxon>Bacteria</taxon>
        <taxon>Bacillati</taxon>
        <taxon>Bacillota</taxon>
        <taxon>Bacilli</taxon>
        <taxon>Lactobacillales</taxon>
        <taxon>Lactobacillaceae</taxon>
        <taxon>Lentilactobacillus</taxon>
    </lineage>
</organism>
<reference evidence="8 9" key="1">
    <citation type="journal article" date="2019" name="Appl. Microbiol. Biotechnol.">
        <title>Uncovering carbohydrate metabolism through a genotype-phenotype association study of 56 lactic acid bacteria genomes.</title>
        <authorList>
            <person name="Buron-Moles G."/>
            <person name="Chailyan A."/>
            <person name="Dolejs I."/>
            <person name="Forster J."/>
            <person name="Miks M.H."/>
        </authorList>
    </citation>
    <scope>NUCLEOTIDE SEQUENCE [LARGE SCALE GENOMIC DNA]</scope>
    <source>
        <strain evidence="8 9">ATCC 4005</strain>
    </source>
</reference>
<sequence>MKRTIIRLLTMFTVTVTFGLSHPVVAETTDDTPQINTAIEYVKRVKTTTQQTESPAQASVRTTNDSNTTPAKYRWADTTITYKIDTGSAYYQNVWQQAINKWNDTNIVHLTAASQNPDITLAVDNTDNLDYAGMTTVKYYQKQKNNLFLLAPSTSTIYANNCSLFKYTTTERIHVGEHELGHALGLQHSDDTDSIMYPTVADNDITSADIAGLAQAYAG</sequence>